<evidence type="ECO:0000313" key="3">
    <source>
        <dbReference type="Proteomes" id="UP001057498"/>
    </source>
</evidence>
<dbReference type="EMBL" id="AP025730">
    <property type="protein sequence ID" value="BDI06455.1"/>
    <property type="molecule type" value="Genomic_DNA"/>
</dbReference>
<name>A0ABN6PMP0_9BURK</name>
<sequence>MRWLMQEKAEAFSELSRRIARLCHRLGILLKTGEDLRRILEREAQGFSAADHALAEFTSLNLGGRHPDREHLEREELRGLLAMRCELLTQTLQDWGLEATQKITAASESRLEHEGFTPGSDGFTLLHQLNAPREPRQIS</sequence>
<protein>
    <recommendedName>
        <fullName evidence="4">FlgN protein</fullName>
    </recommendedName>
</protein>
<keyword evidence="3" id="KW-1185">Reference proteome</keyword>
<evidence type="ECO:0008006" key="4">
    <source>
        <dbReference type="Google" id="ProtNLM"/>
    </source>
</evidence>
<gene>
    <name evidence="2" type="ORF">CATMQ487_34250</name>
</gene>
<organism evidence="2 3">
    <name type="scientific">Sphaerotilus microaerophilus</name>
    <dbReference type="NCBI Taxonomy" id="2914710"/>
    <lineage>
        <taxon>Bacteria</taxon>
        <taxon>Pseudomonadati</taxon>
        <taxon>Pseudomonadota</taxon>
        <taxon>Betaproteobacteria</taxon>
        <taxon>Burkholderiales</taxon>
        <taxon>Sphaerotilaceae</taxon>
        <taxon>Sphaerotilus</taxon>
    </lineage>
</organism>
<dbReference type="Proteomes" id="UP001057498">
    <property type="component" value="Chromosome"/>
</dbReference>
<proteinExistence type="predicted"/>
<reference evidence="2" key="1">
    <citation type="submission" date="2022-04" db="EMBL/GenBank/DDBJ databases">
        <title>Whole genome sequence of Sphaerotilus sp. FB-5.</title>
        <authorList>
            <person name="Takeda M."/>
            <person name="Narihara S."/>
            <person name="Akimoto M."/>
            <person name="Akimoto R."/>
            <person name="Nishiyashiki S."/>
            <person name="Murakami T."/>
        </authorList>
    </citation>
    <scope>NUCLEOTIDE SEQUENCE</scope>
    <source>
        <strain evidence="2">FB-5</strain>
    </source>
</reference>
<evidence type="ECO:0000313" key="2">
    <source>
        <dbReference type="EMBL" id="BDI06455.1"/>
    </source>
</evidence>
<accession>A0ABN6PMP0</accession>
<feature type="region of interest" description="Disordered" evidence="1">
    <location>
        <begin position="116"/>
        <end position="139"/>
    </location>
</feature>
<evidence type="ECO:0000256" key="1">
    <source>
        <dbReference type="SAM" id="MobiDB-lite"/>
    </source>
</evidence>